<proteinExistence type="predicted"/>
<feature type="region of interest" description="Disordered" evidence="1">
    <location>
        <begin position="1"/>
        <end position="20"/>
    </location>
</feature>
<accession>A0A0F9WIW7</accession>
<organism evidence="2">
    <name type="scientific">marine sediment metagenome</name>
    <dbReference type="NCBI Taxonomy" id="412755"/>
    <lineage>
        <taxon>unclassified sequences</taxon>
        <taxon>metagenomes</taxon>
        <taxon>ecological metagenomes</taxon>
    </lineage>
</organism>
<gene>
    <name evidence="2" type="ORF">LCGC14_0005030</name>
</gene>
<dbReference type="NCBIfam" id="NF038106">
    <property type="entry name" value="gamma_NF038106"/>
    <property type="match status" value="1"/>
</dbReference>
<dbReference type="EMBL" id="LAZR01000001">
    <property type="protein sequence ID" value="KKO12488.1"/>
    <property type="molecule type" value="Genomic_DNA"/>
</dbReference>
<sequence length="109" mass="12247">MIEEKKTGKDRTQPATRNEEWSDERIKAFLELEPPESIPAAYHILTKAYRGMLPEHFVRFVPFFVAAGHDINVTLKDGSTFLDHVSQHRAATPYIEVLTAAGAKRGNPA</sequence>
<reference evidence="2" key="1">
    <citation type="journal article" date="2015" name="Nature">
        <title>Complex archaea that bridge the gap between prokaryotes and eukaryotes.</title>
        <authorList>
            <person name="Spang A."/>
            <person name="Saw J.H."/>
            <person name="Jorgensen S.L."/>
            <person name="Zaremba-Niedzwiedzka K."/>
            <person name="Martijn J."/>
            <person name="Lind A.E."/>
            <person name="van Eijk R."/>
            <person name="Schleper C."/>
            <person name="Guy L."/>
            <person name="Ettema T.J."/>
        </authorList>
    </citation>
    <scope>NUCLEOTIDE SEQUENCE</scope>
</reference>
<protein>
    <submittedName>
        <fullName evidence="2">Uncharacterized protein</fullName>
    </submittedName>
</protein>
<dbReference type="InterPro" id="IPR047742">
    <property type="entry name" value="PA4642-like"/>
</dbReference>
<name>A0A0F9WIW7_9ZZZZ</name>
<dbReference type="AlphaFoldDB" id="A0A0F9WIW7"/>
<evidence type="ECO:0000313" key="2">
    <source>
        <dbReference type="EMBL" id="KKO12488.1"/>
    </source>
</evidence>
<comment type="caution">
    <text evidence="2">The sequence shown here is derived from an EMBL/GenBank/DDBJ whole genome shotgun (WGS) entry which is preliminary data.</text>
</comment>
<evidence type="ECO:0000256" key="1">
    <source>
        <dbReference type="SAM" id="MobiDB-lite"/>
    </source>
</evidence>